<dbReference type="InterPro" id="IPR050172">
    <property type="entry name" value="SsuD_RutA_monooxygenase"/>
</dbReference>
<evidence type="ECO:0000256" key="3">
    <source>
        <dbReference type="ARBA" id="ARBA00023002"/>
    </source>
</evidence>
<name>A0A1W9ZCR0_MYCAI</name>
<gene>
    <name evidence="6" type="ORF">BST14_17860</name>
</gene>
<dbReference type="Pfam" id="PF00296">
    <property type="entry name" value="Bac_luciferase"/>
    <property type="match status" value="1"/>
</dbReference>
<dbReference type="InterPro" id="IPR011251">
    <property type="entry name" value="Luciferase-like_dom"/>
</dbReference>
<dbReference type="Gene3D" id="3.20.20.30">
    <property type="entry name" value="Luciferase-like domain"/>
    <property type="match status" value="1"/>
</dbReference>
<dbReference type="EMBL" id="MVHG01000049">
    <property type="protein sequence ID" value="ORA11888.1"/>
    <property type="molecule type" value="Genomic_DNA"/>
</dbReference>
<dbReference type="GO" id="GO:0008726">
    <property type="term" value="F:alkanesulfonate monooxygenase activity"/>
    <property type="evidence" value="ECO:0007669"/>
    <property type="project" value="TreeGrafter"/>
</dbReference>
<dbReference type="SUPFAM" id="SSF51679">
    <property type="entry name" value="Bacterial luciferase-like"/>
    <property type="match status" value="1"/>
</dbReference>
<dbReference type="InterPro" id="IPR036661">
    <property type="entry name" value="Luciferase-like_sf"/>
</dbReference>
<protein>
    <submittedName>
        <fullName evidence="6">LLM class F420-dependent oxidoreductase</fullName>
    </submittedName>
</protein>
<proteinExistence type="predicted"/>
<evidence type="ECO:0000256" key="2">
    <source>
        <dbReference type="ARBA" id="ARBA00022643"/>
    </source>
</evidence>
<feature type="domain" description="Luciferase-like" evidence="5">
    <location>
        <begin position="12"/>
        <end position="234"/>
    </location>
</feature>
<dbReference type="InterPro" id="IPR019921">
    <property type="entry name" value="Lucif-like_OxRdtase_Rv2161c"/>
</dbReference>
<keyword evidence="4" id="KW-0503">Monooxygenase</keyword>
<dbReference type="Proteomes" id="UP000192707">
    <property type="component" value="Unassembled WGS sequence"/>
</dbReference>
<sequence>MRFYISSAFLNTREIIELAKAADELGYDGIGIPDHVVNLETLDTPYPYTKDGQRRWQPFTDWPDPWVLVGALAQVTTRLRFVNTVYIPAMRNPYSAAKAIGTAAVLASGRVELGVGVGWCREEFALMGERFEARGRRTDEIIELMRALWTPGWTEFEGEFYCAPRLEMQPTPPPIPVYVGGLSDIALRRAARNDGWIGDLIKTERAIEAVGRLRELRAENGLTMDDFTILTPLTDAFTTADYRRVEDAGVTGIITMPWMFYAGPDAGLDDKIDGMQRFRKDLALDRQATPNSAPRVT</sequence>
<organism evidence="6 7">
    <name type="scientific">Mycobacterium arosiense ATCC BAA-1401 = DSM 45069</name>
    <dbReference type="NCBI Taxonomy" id="1265311"/>
    <lineage>
        <taxon>Bacteria</taxon>
        <taxon>Bacillati</taxon>
        <taxon>Actinomycetota</taxon>
        <taxon>Actinomycetes</taxon>
        <taxon>Mycobacteriales</taxon>
        <taxon>Mycobacteriaceae</taxon>
        <taxon>Mycobacterium</taxon>
        <taxon>Mycobacterium avium complex (MAC)</taxon>
    </lineage>
</organism>
<dbReference type="AlphaFoldDB" id="A0A1W9ZCR0"/>
<reference evidence="6 7" key="1">
    <citation type="submission" date="2016-12" db="EMBL/GenBank/DDBJ databases">
        <title>The new phylogeny of genus Mycobacterium.</title>
        <authorList>
            <person name="Tortoli E."/>
            <person name="Trovato A."/>
            <person name="Cirillo D.M."/>
        </authorList>
    </citation>
    <scope>NUCLEOTIDE SEQUENCE [LARGE SCALE GENOMIC DNA]</scope>
    <source>
        <strain evidence="6 7">DSM 45069</strain>
    </source>
</reference>
<dbReference type="GO" id="GO:0046306">
    <property type="term" value="P:alkanesulfonate catabolic process"/>
    <property type="evidence" value="ECO:0007669"/>
    <property type="project" value="TreeGrafter"/>
</dbReference>
<dbReference type="RefSeq" id="WP_083065713.1">
    <property type="nucleotide sequence ID" value="NZ_MVHG01000049.1"/>
</dbReference>
<dbReference type="PANTHER" id="PTHR42847">
    <property type="entry name" value="ALKANESULFONATE MONOOXYGENASE"/>
    <property type="match status" value="1"/>
</dbReference>
<comment type="caution">
    <text evidence="6">The sequence shown here is derived from an EMBL/GenBank/DDBJ whole genome shotgun (WGS) entry which is preliminary data.</text>
</comment>
<keyword evidence="1" id="KW-0285">Flavoprotein</keyword>
<dbReference type="PANTHER" id="PTHR42847:SF4">
    <property type="entry name" value="ALKANESULFONATE MONOOXYGENASE-RELATED"/>
    <property type="match status" value="1"/>
</dbReference>
<keyword evidence="7" id="KW-1185">Reference proteome</keyword>
<evidence type="ECO:0000256" key="1">
    <source>
        <dbReference type="ARBA" id="ARBA00022630"/>
    </source>
</evidence>
<evidence type="ECO:0000313" key="7">
    <source>
        <dbReference type="Proteomes" id="UP000192707"/>
    </source>
</evidence>
<accession>A0A1W9ZCR0</accession>
<evidence type="ECO:0000313" key="6">
    <source>
        <dbReference type="EMBL" id="ORA11888.1"/>
    </source>
</evidence>
<dbReference type="NCBIfam" id="TIGR03619">
    <property type="entry name" value="F420_Rv2161c"/>
    <property type="match status" value="1"/>
</dbReference>
<dbReference type="OrthoDB" id="9781803at2"/>
<evidence type="ECO:0000259" key="5">
    <source>
        <dbReference type="Pfam" id="PF00296"/>
    </source>
</evidence>
<evidence type="ECO:0000256" key="4">
    <source>
        <dbReference type="ARBA" id="ARBA00023033"/>
    </source>
</evidence>
<keyword evidence="3" id="KW-0560">Oxidoreductase</keyword>
<keyword evidence="2" id="KW-0288">FMN</keyword>